<sequence>MAFCGRVKSSSGQLIGSHSAMVHNYPVPKLRQKILPDDLFQNLDTASPNRGPNHQIDKNNSRIADQKLESTFIKLDRSPQFHDGTMADLARATTIEDTPLGKEILTDKSLIIVGKIVDAAYSMKALRGPH</sequence>
<accession>A0AA39G9R7</accession>
<dbReference type="Proteomes" id="UP001168972">
    <property type="component" value="Unassembled WGS sequence"/>
</dbReference>
<reference evidence="2" key="2">
    <citation type="submission" date="2023-03" db="EMBL/GenBank/DDBJ databases">
        <authorList>
            <person name="Inwood S.N."/>
            <person name="Skelly J.G."/>
            <person name="Guhlin J."/>
            <person name="Harrop T.W.R."/>
            <person name="Goldson S.G."/>
            <person name="Dearden P.K."/>
        </authorList>
    </citation>
    <scope>NUCLEOTIDE SEQUENCE</scope>
    <source>
        <strain evidence="2">Lincoln</strain>
        <tissue evidence="2">Whole body</tissue>
    </source>
</reference>
<proteinExistence type="predicted"/>
<name>A0AA39G9R7_MICHY</name>
<comment type="caution">
    <text evidence="2">The sequence shown here is derived from an EMBL/GenBank/DDBJ whole genome shotgun (WGS) entry which is preliminary data.</text>
</comment>
<feature type="compositionally biased region" description="Polar residues" evidence="1">
    <location>
        <begin position="42"/>
        <end position="52"/>
    </location>
</feature>
<dbReference type="AlphaFoldDB" id="A0AA39G9R7"/>
<dbReference type="EMBL" id="JAQQBR010000001">
    <property type="protein sequence ID" value="KAK0183526.1"/>
    <property type="molecule type" value="Genomic_DNA"/>
</dbReference>
<protein>
    <submittedName>
        <fullName evidence="2">Uncharacterized protein</fullName>
    </submittedName>
</protein>
<evidence type="ECO:0000313" key="3">
    <source>
        <dbReference type="Proteomes" id="UP001168972"/>
    </source>
</evidence>
<feature type="region of interest" description="Disordered" evidence="1">
    <location>
        <begin position="41"/>
        <end position="62"/>
    </location>
</feature>
<evidence type="ECO:0000313" key="2">
    <source>
        <dbReference type="EMBL" id="KAK0183526.1"/>
    </source>
</evidence>
<organism evidence="2 3">
    <name type="scientific">Microctonus hyperodae</name>
    <name type="common">Parasitoid wasp</name>
    <dbReference type="NCBI Taxonomy" id="165561"/>
    <lineage>
        <taxon>Eukaryota</taxon>
        <taxon>Metazoa</taxon>
        <taxon>Ecdysozoa</taxon>
        <taxon>Arthropoda</taxon>
        <taxon>Hexapoda</taxon>
        <taxon>Insecta</taxon>
        <taxon>Pterygota</taxon>
        <taxon>Neoptera</taxon>
        <taxon>Endopterygota</taxon>
        <taxon>Hymenoptera</taxon>
        <taxon>Apocrita</taxon>
        <taxon>Ichneumonoidea</taxon>
        <taxon>Braconidae</taxon>
        <taxon>Euphorinae</taxon>
        <taxon>Microctonus</taxon>
    </lineage>
</organism>
<evidence type="ECO:0000256" key="1">
    <source>
        <dbReference type="SAM" id="MobiDB-lite"/>
    </source>
</evidence>
<reference evidence="2" key="1">
    <citation type="journal article" date="2023" name="bioRxiv">
        <title>Scaffold-level genome assemblies of two parasitoid biocontrol wasps reveal the parthenogenesis mechanism and an associated novel virus.</title>
        <authorList>
            <person name="Inwood S."/>
            <person name="Skelly J."/>
            <person name="Guhlin J."/>
            <person name="Harrop T."/>
            <person name="Goldson S."/>
            <person name="Dearden P."/>
        </authorList>
    </citation>
    <scope>NUCLEOTIDE SEQUENCE</scope>
    <source>
        <strain evidence="2">Lincoln</strain>
        <tissue evidence="2">Whole body</tissue>
    </source>
</reference>
<gene>
    <name evidence="2" type="ORF">PV327_001563</name>
</gene>
<keyword evidence="3" id="KW-1185">Reference proteome</keyword>